<dbReference type="Proteomes" id="UP000002038">
    <property type="component" value="Unassembled WGS sequence"/>
</dbReference>
<name>A0A179UDT9_BLAGS</name>
<dbReference type="AlphaFoldDB" id="A0A179UDT9"/>
<feature type="compositionally biased region" description="Basic residues" evidence="1">
    <location>
        <begin position="392"/>
        <end position="403"/>
    </location>
</feature>
<feature type="compositionally biased region" description="Basic residues" evidence="1">
    <location>
        <begin position="460"/>
        <end position="471"/>
    </location>
</feature>
<dbReference type="GeneID" id="8507476"/>
<proteinExistence type="predicted"/>
<dbReference type="KEGG" id="bgh:BDBG_01194"/>
<evidence type="ECO:0000313" key="2">
    <source>
        <dbReference type="EMBL" id="OAT04682.1"/>
    </source>
</evidence>
<organism evidence="2 3">
    <name type="scientific">Blastomyces gilchristii (strain SLH14081)</name>
    <name type="common">Blastomyces dermatitidis</name>
    <dbReference type="NCBI Taxonomy" id="559298"/>
    <lineage>
        <taxon>Eukaryota</taxon>
        <taxon>Fungi</taxon>
        <taxon>Dikarya</taxon>
        <taxon>Ascomycota</taxon>
        <taxon>Pezizomycotina</taxon>
        <taxon>Eurotiomycetes</taxon>
        <taxon>Eurotiomycetidae</taxon>
        <taxon>Onygenales</taxon>
        <taxon>Ajellomycetaceae</taxon>
        <taxon>Blastomyces</taxon>
    </lineage>
</organism>
<accession>A0A179UDT9</accession>
<gene>
    <name evidence="2" type="ORF">BDBG_01194</name>
</gene>
<dbReference type="OrthoDB" id="5372734at2759"/>
<sequence>MSDDEDYYDDDFDGDWFWGDEGERELADDLAEGTMHSPVYMDQGAYDAIDSASDWDYYTDEYFDDDLSVLHEHSLKSTASSPPTGMRGGKQKKNRKNKKRAGNDDNINEEEDTSESFCRILWRPSGFLVDQGELYEPGHGEKVALLKNWREIFKDSQPKRGQRLQKSASPSPPRVSPPSSTFSKSASVRKQPARLRKITEKRNLGARIGGVVNAPIFDSEGNSEEGLEFAGDGDGSEDDEDDGGYKTPPPSFLPASQQEIYEKSRKKTTTVPSRSANNTNDKGHNRRTGSHLKSVMSASAQEEIPALPPVLVSPSLPTASSKQQRSGHLSTALSTVTAAATTTTTTIATQPTTSILHNGKDVMEPGTLLQDSYTETNSTDNIPLARAGSSPRTHHRQGRKRKASSPPDSAHGDQQGGKTRSKRVATRRKRENENDGDGDGDGDGRDNGKSKKEAGIPITRARRSLREKKKL</sequence>
<feature type="compositionally biased region" description="Basic and acidic residues" evidence="1">
    <location>
        <begin position="442"/>
        <end position="454"/>
    </location>
</feature>
<feature type="region of interest" description="Disordered" evidence="1">
    <location>
        <begin position="74"/>
        <end position="115"/>
    </location>
</feature>
<dbReference type="VEuPathDB" id="FungiDB:BDBG_01194"/>
<feature type="compositionally biased region" description="Basic residues" evidence="1">
    <location>
        <begin position="419"/>
        <end position="429"/>
    </location>
</feature>
<keyword evidence="3" id="KW-1185">Reference proteome</keyword>
<evidence type="ECO:0000256" key="1">
    <source>
        <dbReference type="SAM" id="MobiDB-lite"/>
    </source>
</evidence>
<evidence type="ECO:0000313" key="3">
    <source>
        <dbReference type="Proteomes" id="UP000002038"/>
    </source>
</evidence>
<protein>
    <submittedName>
        <fullName evidence="2">Uncharacterized protein</fullName>
    </submittedName>
</protein>
<reference evidence="3" key="1">
    <citation type="journal article" date="2015" name="PLoS Genet.">
        <title>The dynamic genome and transcriptome of the human fungal pathogen Blastomyces and close relative Emmonsia.</title>
        <authorList>
            <person name="Munoz J.F."/>
            <person name="Gauthier G.M."/>
            <person name="Desjardins C.A."/>
            <person name="Gallo J.E."/>
            <person name="Holder J."/>
            <person name="Sullivan T.D."/>
            <person name="Marty A.J."/>
            <person name="Carmen J.C."/>
            <person name="Chen Z."/>
            <person name="Ding L."/>
            <person name="Gujja S."/>
            <person name="Magrini V."/>
            <person name="Misas E."/>
            <person name="Mitreva M."/>
            <person name="Priest M."/>
            <person name="Saif S."/>
            <person name="Whiston E.A."/>
            <person name="Young S."/>
            <person name="Zeng Q."/>
            <person name="Goldman W.E."/>
            <person name="Mardis E.R."/>
            <person name="Taylor J.W."/>
            <person name="McEwen J.G."/>
            <person name="Clay O.K."/>
            <person name="Klein B.S."/>
            <person name="Cuomo C.A."/>
        </authorList>
    </citation>
    <scope>NUCLEOTIDE SEQUENCE [LARGE SCALE GENOMIC DNA]</scope>
    <source>
        <strain evidence="3">SLH14081</strain>
    </source>
</reference>
<dbReference type="RefSeq" id="XP_002628286.1">
    <property type="nucleotide sequence ID" value="XM_002628240.2"/>
</dbReference>
<feature type="compositionally biased region" description="Basic residues" evidence="1">
    <location>
        <begin position="89"/>
        <end position="100"/>
    </location>
</feature>
<feature type="region of interest" description="Disordered" evidence="1">
    <location>
        <begin position="314"/>
        <end position="334"/>
    </location>
</feature>
<feature type="region of interest" description="Disordered" evidence="1">
    <location>
        <begin position="154"/>
        <end position="289"/>
    </location>
</feature>
<feature type="region of interest" description="Disordered" evidence="1">
    <location>
        <begin position="372"/>
        <end position="471"/>
    </location>
</feature>
<feature type="compositionally biased region" description="Low complexity" evidence="1">
    <location>
        <begin position="177"/>
        <end position="186"/>
    </location>
</feature>
<feature type="compositionally biased region" description="Polar residues" evidence="1">
    <location>
        <begin position="372"/>
        <end position="381"/>
    </location>
</feature>
<dbReference type="EMBL" id="GG657449">
    <property type="protein sequence ID" value="OAT04682.1"/>
    <property type="molecule type" value="Genomic_DNA"/>
</dbReference>
<feature type="compositionally biased region" description="Polar residues" evidence="1">
    <location>
        <begin position="269"/>
        <end position="280"/>
    </location>
</feature>
<dbReference type="STRING" id="559298.A0A179UDT9"/>